<dbReference type="SMART" id="SM00191">
    <property type="entry name" value="Int_alpha"/>
    <property type="match status" value="5"/>
</dbReference>
<dbReference type="Gene3D" id="2.60.40.1510">
    <property type="entry name" value="ntegrin, alpha v. Chain A, domain 3"/>
    <property type="match status" value="1"/>
</dbReference>
<dbReference type="PROSITE" id="PS00242">
    <property type="entry name" value="INTEGRIN_ALPHA"/>
    <property type="match status" value="1"/>
</dbReference>
<evidence type="ECO:0000256" key="4">
    <source>
        <dbReference type="ARBA" id="ARBA00022729"/>
    </source>
</evidence>
<keyword evidence="6 13" id="KW-0130">Cell adhesion</keyword>
<dbReference type="InterPro" id="IPR048285">
    <property type="entry name" value="Integrin_alpha_Ig-like_2"/>
</dbReference>
<dbReference type="InterPro" id="IPR013519">
    <property type="entry name" value="Int_alpha_beta-p"/>
</dbReference>
<evidence type="ECO:0000256" key="14">
    <source>
        <dbReference type="SAM" id="MobiDB-lite"/>
    </source>
</evidence>
<dbReference type="Gene3D" id="2.130.10.130">
    <property type="entry name" value="Integrin alpha, N-terminal"/>
    <property type="match status" value="1"/>
</dbReference>
<feature type="region of interest" description="Disordered" evidence="14">
    <location>
        <begin position="1032"/>
        <end position="1066"/>
    </location>
</feature>
<feature type="compositionally biased region" description="Low complexity" evidence="14">
    <location>
        <begin position="1043"/>
        <end position="1052"/>
    </location>
</feature>
<dbReference type="InterPro" id="IPR032695">
    <property type="entry name" value="Integrin_dom_sf"/>
</dbReference>
<feature type="repeat" description="FG-GAP" evidence="12">
    <location>
        <begin position="120"/>
        <end position="184"/>
    </location>
</feature>
<organism evidence="18">
    <name type="scientific">Littorina littorea</name>
    <name type="common">Common periwinkle</name>
    <dbReference type="NCBI Taxonomy" id="31216"/>
    <lineage>
        <taxon>Eukaryota</taxon>
        <taxon>Metazoa</taxon>
        <taxon>Spiralia</taxon>
        <taxon>Lophotrochozoa</taxon>
        <taxon>Mollusca</taxon>
        <taxon>Gastropoda</taxon>
        <taxon>Caenogastropoda</taxon>
        <taxon>Littorinimorpha</taxon>
        <taxon>Littorinoidea</taxon>
        <taxon>Littorinidae</taxon>
        <taxon>Littorina</taxon>
    </lineage>
</organism>
<comment type="similarity">
    <text evidence="2 13">Belongs to the integrin alpha chain family.</text>
</comment>
<dbReference type="GO" id="GO:0033627">
    <property type="term" value="P:cell adhesion mediated by integrin"/>
    <property type="evidence" value="ECO:0007669"/>
    <property type="project" value="TreeGrafter"/>
</dbReference>
<feature type="domain" description="Integrin alpha second immunoglobulin-like" evidence="16">
    <location>
        <begin position="632"/>
        <end position="781"/>
    </location>
</feature>
<dbReference type="SUPFAM" id="SSF69179">
    <property type="entry name" value="Integrin domains"/>
    <property type="match status" value="3"/>
</dbReference>
<dbReference type="GO" id="GO:0005178">
    <property type="term" value="F:integrin binding"/>
    <property type="evidence" value="ECO:0007669"/>
    <property type="project" value="TreeGrafter"/>
</dbReference>
<accession>A0A2P1L4B8</accession>
<evidence type="ECO:0000256" key="5">
    <source>
        <dbReference type="ARBA" id="ARBA00022737"/>
    </source>
</evidence>
<evidence type="ECO:0000256" key="2">
    <source>
        <dbReference type="ARBA" id="ARBA00008054"/>
    </source>
</evidence>
<feature type="repeat" description="FG-GAP" evidence="12">
    <location>
        <begin position="361"/>
        <end position="418"/>
    </location>
</feature>
<evidence type="ECO:0000313" key="18">
    <source>
        <dbReference type="EMBL" id="AVP12652.1"/>
    </source>
</evidence>
<keyword evidence="4" id="KW-0732">Signal</keyword>
<dbReference type="GO" id="GO:0009897">
    <property type="term" value="C:external side of plasma membrane"/>
    <property type="evidence" value="ECO:0007669"/>
    <property type="project" value="TreeGrafter"/>
</dbReference>
<dbReference type="PANTHER" id="PTHR23220">
    <property type="entry name" value="INTEGRIN ALPHA"/>
    <property type="match status" value="1"/>
</dbReference>
<keyword evidence="3 13" id="KW-0812">Transmembrane</keyword>
<keyword evidence="10 13" id="KW-0675">Receptor</keyword>
<dbReference type="Pfam" id="PF20806">
    <property type="entry name" value="Integrin_A_Ig_3"/>
    <property type="match status" value="1"/>
</dbReference>
<name>A0A2P1L4B8_LITLI</name>
<evidence type="ECO:0000256" key="6">
    <source>
        <dbReference type="ARBA" id="ARBA00022889"/>
    </source>
</evidence>
<feature type="repeat" description="FG-GAP" evidence="12">
    <location>
        <begin position="422"/>
        <end position="484"/>
    </location>
</feature>
<feature type="compositionally biased region" description="Basic and acidic residues" evidence="14">
    <location>
        <begin position="875"/>
        <end position="890"/>
    </location>
</feature>
<protein>
    <submittedName>
        <fullName evidence="18">Integrin alpha 3</fullName>
    </submittedName>
</protein>
<proteinExistence type="evidence at transcript level"/>
<keyword evidence="9 13" id="KW-0472">Membrane</keyword>
<feature type="transmembrane region" description="Helical" evidence="13">
    <location>
        <begin position="987"/>
        <end position="1011"/>
    </location>
</feature>
<evidence type="ECO:0000259" key="16">
    <source>
        <dbReference type="Pfam" id="PF20805"/>
    </source>
</evidence>
<evidence type="ECO:0000256" key="9">
    <source>
        <dbReference type="ARBA" id="ARBA00023136"/>
    </source>
</evidence>
<dbReference type="InterPro" id="IPR048286">
    <property type="entry name" value="Integrin_alpha_Ig-like_3"/>
</dbReference>
<dbReference type="EMBL" id="MG596897">
    <property type="protein sequence ID" value="AVP12652.1"/>
    <property type="molecule type" value="mRNA"/>
</dbReference>
<feature type="repeat" description="FG-GAP" evidence="12">
    <location>
        <begin position="300"/>
        <end position="359"/>
    </location>
</feature>
<dbReference type="AlphaFoldDB" id="A0A2P1L4B8"/>
<feature type="compositionally biased region" description="Polar residues" evidence="14">
    <location>
        <begin position="1098"/>
        <end position="1110"/>
    </location>
</feature>
<evidence type="ECO:0000259" key="17">
    <source>
        <dbReference type="Pfam" id="PF20806"/>
    </source>
</evidence>
<feature type="region of interest" description="Disordered" evidence="14">
    <location>
        <begin position="874"/>
        <end position="897"/>
    </location>
</feature>
<dbReference type="GO" id="GO:0098609">
    <property type="term" value="P:cell-cell adhesion"/>
    <property type="evidence" value="ECO:0007669"/>
    <property type="project" value="TreeGrafter"/>
</dbReference>
<dbReference type="Pfam" id="PF08441">
    <property type="entry name" value="Integrin_A_Ig_1"/>
    <property type="match status" value="1"/>
</dbReference>
<evidence type="ECO:0000256" key="13">
    <source>
        <dbReference type="RuleBase" id="RU003762"/>
    </source>
</evidence>
<dbReference type="PROSITE" id="PS51470">
    <property type="entry name" value="FG_GAP"/>
    <property type="match status" value="5"/>
</dbReference>
<feature type="repeat" description="FG-GAP" evidence="12">
    <location>
        <begin position="36"/>
        <end position="103"/>
    </location>
</feature>
<dbReference type="PRINTS" id="PR01185">
    <property type="entry name" value="INTEGRINA"/>
</dbReference>
<dbReference type="Gene3D" id="1.20.5.930">
    <property type="entry name" value="Bicelle-embedded integrin alpha(iib) transmembrane segment"/>
    <property type="match status" value="1"/>
</dbReference>
<sequence length="1167" mass="128736">MTSQRSIVPLGWTNKLTAVTVLWSAVSLLALVDTFNVDTSKPIIYKGPSGSYFGYSVAMLENKKGGWILVGAPRAEDAFLANGTIQQPGALFQCNWQYRSSCRPVIIDQTGNEKQVIPKHKNITVQNKKDFQWLGATVDVNYDGNENVVVCAPRWKDAEHEIQGHIFMNGMCYESSKELDFNPSSPWPVLDNLRMQIHAHGHLVYGMGSVGTSAHYSKDGSFLLFGAPGLNDWTGGYVRVSGGLQSRPKIFEPPRALHNNSYIGYAITTAQLTTDAVHTIVGGPRGNNSGKVIGYSQKFDMVLVKEGEQFGSYFGAALCAADLNGDNLDDLLVGAPMYSEQYDEGRVYVYINKEFFNLDFLAPALSGSNTPGARFGSTIVNMRDINNDGFHDVAIGAPYEATTGVVYIYNGAKIGLYPKFSQRIVGSDIDPGLRAFGYAISRSLDIDGNYYADIVVGAYGSDRAVLLRTRSVLDLQARFTISPSKVSHAKPTCVYKGRGTPCLKATVCFKYSGINLPPATEVKMTLKLDTLERHRGERTRMFLVLSDGPNTGEEVEETSVVEELRQDLWSCLKTYTIYVRESRDVITPLQLELDYDIPPNVPGISMGCDICPIRNIYSQTKETRQVIYMKDCGPDSVCMAELRINATPIFGVDADETQLLIDDSPMFEMDVHINNTGELAYLTYIAMNYPDTIKFSRARLLQGNSAVSCIPAKTPNASASLECDLTSPIVAGVDVVFRVRFYAAALPFNIKSFNISLEVKTASDEAADRLADNFVNVTIPVEIRSLVSIHSISIPGRLGTPRALLPNNRTELHLIHLYTLHNQGPSPFPHGQLTITLPHTPFVWLSNVQAKSRNSAENIALDCVVSGDAANNLGKQKEETEINDDEREKSAPQSAATSSDLVCRPGQCTTVRCYVGLLHKDQALLISLNITVKQDILHKMKVGRQLRIISQATFQEPDLPSYVSISADKNANATTFIVYKLHYRPAFAWWVLGVSIVSGFLLLYIIIVLLWKFGFFRRKRREELQKLIETSSTHPEEFEALHPPSSGSSPEPLSTPPPPFSSLSDDNDVMVLPPSNSFFPDQSQHTLILRNNNNNNNASNDFNGIQSHSHSLGGRQHQRDRGGGGGGGSLGRSRGQQHHVQHWTPPPPPPLPAFNNQLYLEPLEHTV</sequence>
<dbReference type="InterPro" id="IPR028994">
    <property type="entry name" value="Integrin_alpha_N"/>
</dbReference>
<dbReference type="InterPro" id="IPR013517">
    <property type="entry name" value="FG-GAP"/>
</dbReference>
<evidence type="ECO:0000256" key="3">
    <source>
        <dbReference type="ARBA" id="ARBA00022692"/>
    </source>
</evidence>
<evidence type="ECO:0000256" key="11">
    <source>
        <dbReference type="ARBA" id="ARBA00023180"/>
    </source>
</evidence>
<feature type="region of interest" description="Disordered" evidence="14">
    <location>
        <begin position="1090"/>
        <end position="1156"/>
    </location>
</feature>
<evidence type="ECO:0000259" key="15">
    <source>
        <dbReference type="Pfam" id="PF08441"/>
    </source>
</evidence>
<keyword evidence="8 13" id="KW-0401">Integrin</keyword>
<keyword evidence="11" id="KW-0325">Glycoprotein</keyword>
<evidence type="ECO:0000256" key="1">
    <source>
        <dbReference type="ARBA" id="ARBA00004479"/>
    </source>
</evidence>
<keyword evidence="7 13" id="KW-1133">Transmembrane helix</keyword>
<dbReference type="Gene3D" id="2.60.40.1530">
    <property type="entry name" value="ntegrin, alpha v. Chain A, domain 4"/>
    <property type="match status" value="1"/>
</dbReference>
<evidence type="ECO:0000256" key="12">
    <source>
        <dbReference type="PROSITE-ProRule" id="PRU00803"/>
    </source>
</evidence>
<dbReference type="Gene3D" id="2.60.40.1460">
    <property type="entry name" value="Integrin domains. Chain A, domain 2"/>
    <property type="match status" value="1"/>
</dbReference>
<dbReference type="SUPFAM" id="SSF69318">
    <property type="entry name" value="Integrin alpha N-terminal domain"/>
    <property type="match status" value="1"/>
</dbReference>
<dbReference type="GO" id="GO:0007160">
    <property type="term" value="P:cell-matrix adhesion"/>
    <property type="evidence" value="ECO:0007669"/>
    <property type="project" value="TreeGrafter"/>
</dbReference>
<dbReference type="GO" id="GO:0007229">
    <property type="term" value="P:integrin-mediated signaling pathway"/>
    <property type="evidence" value="ECO:0007669"/>
    <property type="project" value="UniProtKB-KW"/>
</dbReference>
<reference evidence="18" key="1">
    <citation type="journal article" date="2018" name="Dev. Comp. Immunol.">
        <title>Immune repertoire in the transcriptome of Littorina littorea reveals new trends in lophotrochozoan proto-complement evolution.</title>
        <authorList>
            <person name="Gorbushin A.M."/>
        </authorList>
    </citation>
    <scope>NUCLEOTIDE SEQUENCE</scope>
</reference>
<feature type="domain" description="Integrin alpha third immunoglobulin-like" evidence="17">
    <location>
        <begin position="815"/>
        <end position="970"/>
    </location>
</feature>
<dbReference type="InterPro" id="IPR000413">
    <property type="entry name" value="Integrin_alpha"/>
</dbReference>
<dbReference type="PANTHER" id="PTHR23220:SF134">
    <property type="entry name" value="INTEGRIN ALPHA-2 DOMAIN-CONTAINING PROTEIN"/>
    <property type="match status" value="1"/>
</dbReference>
<keyword evidence="5" id="KW-0677">Repeat</keyword>
<evidence type="ECO:0000256" key="8">
    <source>
        <dbReference type="ARBA" id="ARBA00023037"/>
    </source>
</evidence>
<dbReference type="InterPro" id="IPR018184">
    <property type="entry name" value="Integrin_alpha_C_CS"/>
</dbReference>
<dbReference type="GO" id="GO:0008305">
    <property type="term" value="C:integrin complex"/>
    <property type="evidence" value="ECO:0007669"/>
    <property type="project" value="InterPro"/>
</dbReference>
<dbReference type="InterPro" id="IPR013649">
    <property type="entry name" value="Integrin_alpha_Ig-like_1"/>
</dbReference>
<comment type="subcellular location">
    <subcellularLocation>
        <location evidence="1 13">Membrane</location>
        <topology evidence="1 13">Single-pass type I membrane protein</topology>
    </subcellularLocation>
</comment>
<dbReference type="Pfam" id="PF20805">
    <property type="entry name" value="Integrin_A_Ig_2"/>
    <property type="match status" value="1"/>
</dbReference>
<dbReference type="Pfam" id="PF01839">
    <property type="entry name" value="FG-GAP"/>
    <property type="match status" value="2"/>
</dbReference>
<evidence type="ECO:0000256" key="10">
    <source>
        <dbReference type="ARBA" id="ARBA00023170"/>
    </source>
</evidence>
<evidence type="ECO:0000256" key="7">
    <source>
        <dbReference type="ARBA" id="ARBA00022989"/>
    </source>
</evidence>
<feature type="domain" description="Integrin alpha first immunoglubulin-like" evidence="15">
    <location>
        <begin position="469"/>
        <end position="629"/>
    </location>
</feature>